<dbReference type="EMBL" id="KB933147">
    <property type="protein sequence ID" value="EON99498.1"/>
    <property type="molecule type" value="Genomic_DNA"/>
</dbReference>
<dbReference type="InterPro" id="IPR011009">
    <property type="entry name" value="Kinase-like_dom_sf"/>
</dbReference>
<evidence type="ECO:0000256" key="3">
    <source>
        <dbReference type="ARBA" id="ARBA00022741"/>
    </source>
</evidence>
<dbReference type="HOGENOM" id="CLU_000288_81_1_1"/>
<dbReference type="GO" id="GO:0004674">
    <property type="term" value="F:protein serine/threonine kinase activity"/>
    <property type="evidence" value="ECO:0007669"/>
    <property type="project" value="UniProtKB-KW"/>
</dbReference>
<dbReference type="RefSeq" id="XP_007915725.1">
    <property type="nucleotide sequence ID" value="XM_007917534.1"/>
</dbReference>
<dbReference type="InterPro" id="IPR000719">
    <property type="entry name" value="Prot_kinase_dom"/>
</dbReference>
<dbReference type="GO" id="GO:0005634">
    <property type="term" value="C:nucleus"/>
    <property type="evidence" value="ECO:0007669"/>
    <property type="project" value="TreeGrafter"/>
</dbReference>
<dbReference type="SUPFAM" id="SSF56112">
    <property type="entry name" value="Protein kinase-like (PK-like)"/>
    <property type="match status" value="1"/>
</dbReference>
<gene>
    <name evidence="7" type="ORF">UCRPA7_4976</name>
</gene>
<proteinExistence type="predicted"/>
<evidence type="ECO:0000256" key="5">
    <source>
        <dbReference type="ARBA" id="ARBA00022840"/>
    </source>
</evidence>
<dbReference type="Proteomes" id="UP000014074">
    <property type="component" value="Unassembled WGS sequence"/>
</dbReference>
<dbReference type="SMART" id="SM00220">
    <property type="entry name" value="S_TKc"/>
    <property type="match status" value="1"/>
</dbReference>
<dbReference type="GO" id="GO:0043484">
    <property type="term" value="P:regulation of RNA splicing"/>
    <property type="evidence" value="ECO:0007669"/>
    <property type="project" value="TreeGrafter"/>
</dbReference>
<dbReference type="GO" id="GO:0005524">
    <property type="term" value="F:ATP binding"/>
    <property type="evidence" value="ECO:0007669"/>
    <property type="project" value="UniProtKB-KW"/>
</dbReference>
<dbReference type="GeneID" id="19325483"/>
<feature type="domain" description="Protein kinase" evidence="6">
    <location>
        <begin position="1"/>
        <end position="335"/>
    </location>
</feature>
<dbReference type="AlphaFoldDB" id="R8BJH8"/>
<keyword evidence="8" id="KW-1185">Reference proteome</keyword>
<keyword evidence="4" id="KW-0418">Kinase</keyword>
<dbReference type="PROSITE" id="PS50011">
    <property type="entry name" value="PROTEIN_KINASE_DOM"/>
    <property type="match status" value="1"/>
</dbReference>
<dbReference type="Gene3D" id="1.10.510.10">
    <property type="entry name" value="Transferase(Phosphotransferase) domain 1"/>
    <property type="match status" value="1"/>
</dbReference>
<dbReference type="PANTHER" id="PTHR45646">
    <property type="entry name" value="SERINE/THREONINE-PROTEIN KINASE DOA-RELATED"/>
    <property type="match status" value="1"/>
</dbReference>
<dbReference type="OrthoDB" id="5979581at2759"/>
<protein>
    <recommendedName>
        <fullName evidence="6">Protein kinase domain-containing protein</fullName>
    </recommendedName>
</protein>
<organism evidence="7 8">
    <name type="scientific">Phaeoacremonium minimum (strain UCR-PA7)</name>
    <name type="common">Esca disease fungus</name>
    <name type="synonym">Togninia minima</name>
    <dbReference type="NCBI Taxonomy" id="1286976"/>
    <lineage>
        <taxon>Eukaryota</taxon>
        <taxon>Fungi</taxon>
        <taxon>Dikarya</taxon>
        <taxon>Ascomycota</taxon>
        <taxon>Pezizomycotina</taxon>
        <taxon>Sordariomycetes</taxon>
        <taxon>Sordariomycetidae</taxon>
        <taxon>Togniniales</taxon>
        <taxon>Togniniaceae</taxon>
        <taxon>Phaeoacremonium</taxon>
    </lineage>
</organism>
<evidence type="ECO:0000313" key="7">
    <source>
        <dbReference type="EMBL" id="EON99498.1"/>
    </source>
</evidence>
<evidence type="ECO:0000256" key="2">
    <source>
        <dbReference type="ARBA" id="ARBA00022679"/>
    </source>
</evidence>
<dbReference type="eggNOG" id="KOG0671">
    <property type="taxonomic scope" value="Eukaryota"/>
</dbReference>
<dbReference type="PANTHER" id="PTHR45646:SF11">
    <property type="entry name" value="SERINE_THREONINE-PROTEIN KINASE DOA"/>
    <property type="match status" value="1"/>
</dbReference>
<keyword evidence="1" id="KW-0723">Serine/threonine-protein kinase</keyword>
<dbReference type="InterPro" id="IPR051175">
    <property type="entry name" value="CLK_kinases"/>
</dbReference>
<sequence length="339" mass="38904">MANEVFSVQSATGSSHICLAFEPMRDPLWLLRNRVCDERVTRDWLPIFKIYIQILIEGLDYLHSECKLVHTGISFFSVAHFVPTSVKLKFADLKLDNILMTFENQSVLEAFVQAEKSHPMAQKVVDGRIIYRCHNNFGDIIDQSSVKKMYPKITDFGLAQPADRSNHPIQPDHCHAPEVLLGTSWSYPADIWNFGIMVWDLLAGRKLFQGDVSSTKPYSPAQHLAEMIAILGPVPDALVRREQQMRCWQWSPPIHNAQGKLCSNASEYFGGPFFAESGKFVREELIPYSRTLADEVPECIPEQDRDNFLAFMRRMLCWLPEERLTAKELKDDPWFAVRL</sequence>
<reference evidence="8" key="1">
    <citation type="journal article" date="2013" name="Genome Announc.">
        <title>Draft genome sequence of the ascomycete Phaeoacremonium aleophilum strain UCR-PA7, a causal agent of the esca disease complex in grapevines.</title>
        <authorList>
            <person name="Blanco-Ulate B."/>
            <person name="Rolshausen P."/>
            <person name="Cantu D."/>
        </authorList>
    </citation>
    <scope>NUCLEOTIDE SEQUENCE [LARGE SCALE GENOMIC DNA]</scope>
    <source>
        <strain evidence="8">UCR-PA7</strain>
    </source>
</reference>
<keyword evidence="5" id="KW-0067">ATP-binding</keyword>
<name>R8BJH8_PHAM7</name>
<keyword evidence="3" id="KW-0547">Nucleotide-binding</keyword>
<evidence type="ECO:0000256" key="4">
    <source>
        <dbReference type="ARBA" id="ARBA00022777"/>
    </source>
</evidence>
<dbReference type="KEGG" id="tmn:UCRPA7_4976"/>
<evidence type="ECO:0000259" key="6">
    <source>
        <dbReference type="PROSITE" id="PS50011"/>
    </source>
</evidence>
<accession>R8BJH8</accession>
<keyword evidence="2" id="KW-0808">Transferase</keyword>
<evidence type="ECO:0000313" key="8">
    <source>
        <dbReference type="Proteomes" id="UP000014074"/>
    </source>
</evidence>
<evidence type="ECO:0000256" key="1">
    <source>
        <dbReference type="ARBA" id="ARBA00022527"/>
    </source>
</evidence>
<dbReference type="Pfam" id="PF00069">
    <property type="entry name" value="Pkinase"/>
    <property type="match status" value="1"/>
</dbReference>